<accession>A0A6G7EF78</accession>
<keyword evidence="3" id="KW-1185">Reference proteome</keyword>
<dbReference type="AlphaFoldDB" id="A0A6G7EF78"/>
<protein>
    <recommendedName>
        <fullName evidence="5">CN hydrolase domain-containing protein</fullName>
    </recommendedName>
</protein>
<dbReference type="EMBL" id="CP048751">
    <property type="protein sequence ID" value="QIH72007.1"/>
    <property type="molecule type" value="Genomic_DNA"/>
</dbReference>
<dbReference type="Proteomes" id="UP000289220">
    <property type="component" value="Unassembled WGS sequence"/>
</dbReference>
<reference evidence="2 3" key="1">
    <citation type="submission" date="2018-11" db="EMBL/GenBank/DDBJ databases">
        <authorList>
            <person name="Peiro R."/>
            <person name="Begona"/>
            <person name="Cbmso G."/>
            <person name="Lopez M."/>
            <person name="Gonzalez S."/>
            <person name="Sacristan E."/>
            <person name="Castillo E."/>
        </authorList>
    </citation>
    <scope>NUCLEOTIDE SEQUENCE [LARGE SCALE GENOMIC DNA]</scope>
    <source>
        <strain evidence="2">Brev_genome</strain>
    </source>
</reference>
<evidence type="ECO:0000313" key="1">
    <source>
        <dbReference type="EMBL" id="QIH72007.1"/>
    </source>
</evidence>
<reference evidence="1 4" key="2">
    <citation type="submission" date="2020-01" db="EMBL/GenBank/DDBJ databases">
        <authorList>
            <person name="Wang S."/>
        </authorList>
    </citation>
    <scope>NUCLEOTIDE SEQUENCE [LARGE SCALE GENOMIC DNA]</scope>
    <source>
        <strain evidence="1 4">D151-2-6</strain>
    </source>
</reference>
<dbReference type="RefSeq" id="WP_050771597.1">
    <property type="nucleotide sequence ID" value="NZ_CP048751.1"/>
</dbReference>
<dbReference type="Gene3D" id="3.60.110.10">
    <property type="entry name" value="Carbon-nitrogen hydrolase"/>
    <property type="match status" value="1"/>
</dbReference>
<dbReference type="KEGG" id="bmed:GYM46_02910"/>
<evidence type="ECO:0000313" key="3">
    <source>
        <dbReference type="Proteomes" id="UP000289220"/>
    </source>
</evidence>
<proteinExistence type="predicted"/>
<organism evidence="2 3">
    <name type="scientific">Brevundimonas mediterranea</name>
    <dbReference type="NCBI Taxonomy" id="74329"/>
    <lineage>
        <taxon>Bacteria</taxon>
        <taxon>Pseudomonadati</taxon>
        <taxon>Pseudomonadota</taxon>
        <taxon>Alphaproteobacteria</taxon>
        <taxon>Caulobacterales</taxon>
        <taxon>Caulobacteraceae</taxon>
        <taxon>Brevundimonas</taxon>
    </lineage>
</organism>
<evidence type="ECO:0008006" key="5">
    <source>
        <dbReference type="Google" id="ProtNLM"/>
    </source>
</evidence>
<evidence type="ECO:0000313" key="4">
    <source>
        <dbReference type="Proteomes" id="UP000501325"/>
    </source>
</evidence>
<dbReference type="InterPro" id="IPR036526">
    <property type="entry name" value="C-N_Hydrolase_sf"/>
</dbReference>
<dbReference type="Proteomes" id="UP000501325">
    <property type="component" value="Chromosome"/>
</dbReference>
<name>A0A6G7EF78_9CAUL</name>
<sequence length="284" mass="31253">MVAFLSAMIVEAERESGTVHAVVLPELALAGETIEQVAAALGARHVELELFIAGILDHDADGRERNCAYTVRYFGGEMAHRWRQPKHHRWKLEQNQIKRYSFGYALNPERDWWECIDVSNRSCAFSVIRPGATIATLVCEDLARFDPVMPVINAVGPTLLVGLLMDGPQWESRWPGRYATVLAEDPGCSVLTVTSLGMIRRSTPPGKSPPCEIALWKEPGAAAESLTLPANHHGLLLALTLAPDPRQTLDRRADQAGGARLRLSGVQGVKLQRFDDFPDLEVSA</sequence>
<dbReference type="EMBL" id="UXHF01000060">
    <property type="protein sequence ID" value="VDC51199.1"/>
    <property type="molecule type" value="Genomic_DNA"/>
</dbReference>
<evidence type="ECO:0000313" key="2">
    <source>
        <dbReference type="EMBL" id="VDC51199.1"/>
    </source>
</evidence>
<gene>
    <name evidence="2" type="ORF">BREV_BREV_02550</name>
    <name evidence="1" type="ORF">GYM46_02910</name>
</gene>